<dbReference type="Proteomes" id="UP001294412">
    <property type="component" value="Unassembled WGS sequence"/>
</dbReference>
<evidence type="ECO:0000313" key="3">
    <source>
        <dbReference type="EMBL" id="MDY8111125.1"/>
    </source>
</evidence>
<evidence type="ECO:0000256" key="1">
    <source>
        <dbReference type="SAM" id="MobiDB-lite"/>
    </source>
</evidence>
<protein>
    <submittedName>
        <fullName evidence="3">DUF5681 domain-containing protein</fullName>
    </submittedName>
</protein>
<accession>A0ABU5I6W2</accession>
<sequence>MIVGRGLALEDRRSYPRRPAGSADSGLHAGGRCLRVHLKETGMNNALTRAGHGADNTAEKQPAHLRDDLKFQPGRSGNPSGRPKGARNKLSEAFLEALAADFHEHSIEVIKTVREEKPDVYIKVIASLLPRDLNVNVSDLGELSDEDLRTRIRDLEEAIRPFLHGKDEVMN</sequence>
<reference evidence="3 4" key="1">
    <citation type="submission" date="2023-12" db="EMBL/GenBank/DDBJ databases">
        <title>Description of Novel Strain Fulvimarina sp. 2208YS6-2-32 isolated from Uroteuthis (Photololigo) edulis.</title>
        <authorList>
            <person name="Park J.-S."/>
        </authorList>
    </citation>
    <scope>NUCLEOTIDE SEQUENCE [LARGE SCALE GENOMIC DNA]</scope>
    <source>
        <strain evidence="3 4">2208YS6-2-32</strain>
    </source>
</reference>
<organism evidence="3 4">
    <name type="scientific">Fulvimarina uroteuthidis</name>
    <dbReference type="NCBI Taxonomy" id="3098149"/>
    <lineage>
        <taxon>Bacteria</taxon>
        <taxon>Pseudomonadati</taxon>
        <taxon>Pseudomonadota</taxon>
        <taxon>Alphaproteobacteria</taxon>
        <taxon>Hyphomicrobiales</taxon>
        <taxon>Aurantimonadaceae</taxon>
        <taxon>Fulvimarina</taxon>
    </lineage>
</organism>
<dbReference type="EMBL" id="JAXLPB010000012">
    <property type="protein sequence ID" value="MDY8111125.1"/>
    <property type="molecule type" value="Genomic_DNA"/>
</dbReference>
<feature type="region of interest" description="Disordered" evidence="1">
    <location>
        <begin position="1"/>
        <end position="28"/>
    </location>
</feature>
<gene>
    <name evidence="3" type="ORF">U0C82_18550</name>
</gene>
<comment type="caution">
    <text evidence="3">The sequence shown here is derived from an EMBL/GenBank/DDBJ whole genome shotgun (WGS) entry which is preliminary data.</text>
</comment>
<dbReference type="Pfam" id="PF18932">
    <property type="entry name" value="DUF5681"/>
    <property type="match status" value="1"/>
</dbReference>
<feature type="domain" description="DUF5681" evidence="2">
    <location>
        <begin position="70"/>
        <end position="101"/>
    </location>
</feature>
<feature type="region of interest" description="Disordered" evidence="1">
    <location>
        <begin position="67"/>
        <end position="87"/>
    </location>
</feature>
<keyword evidence="4" id="KW-1185">Reference proteome</keyword>
<dbReference type="InterPro" id="IPR043736">
    <property type="entry name" value="DUF5681"/>
</dbReference>
<evidence type="ECO:0000313" key="4">
    <source>
        <dbReference type="Proteomes" id="UP001294412"/>
    </source>
</evidence>
<name>A0ABU5I6W2_9HYPH</name>
<proteinExistence type="predicted"/>
<evidence type="ECO:0000259" key="2">
    <source>
        <dbReference type="Pfam" id="PF18932"/>
    </source>
</evidence>